<feature type="region of interest" description="Disordered" evidence="1">
    <location>
        <begin position="1"/>
        <end position="36"/>
    </location>
</feature>
<evidence type="ECO:0000313" key="2">
    <source>
        <dbReference type="EMBL" id="QFW55160.1"/>
    </source>
</evidence>
<reference evidence="2" key="1">
    <citation type="journal article" date="2018" name="BMC Genomics">
        <title>Comparative genomic, transcriptomic, and proteomic reannotation of human herpesvirus 6.</title>
        <authorList>
            <person name="Greninger A.L."/>
            <person name="Knudsen G.M."/>
            <person name="Roychoudhury P."/>
            <person name="Hanson D.J."/>
            <person name="Sedlak R.H."/>
            <person name="Xie H."/>
            <person name="Guan J."/>
            <person name="Nguyen T."/>
            <person name="Peddu V."/>
            <person name="Boeckh M."/>
            <person name="Huang M.L."/>
            <person name="Cook L."/>
            <person name="Depledge D.P."/>
            <person name="Zerr D.M."/>
            <person name="Koelle D.M."/>
            <person name="Gantt S."/>
            <person name="Yoshikawa T."/>
            <person name="Caserta M."/>
            <person name="Hill J.A."/>
            <person name="Jerome K.R."/>
        </authorList>
    </citation>
    <scope>NUCLEOTIDE SEQUENCE</scope>
    <source>
        <strain evidence="2">HP8H1</strain>
    </source>
</reference>
<protein>
    <recommendedName>
        <fullName evidence="3">B9</fullName>
    </recommendedName>
</protein>
<name>A0A5P9U7K3_9BETA</name>
<dbReference type="EMBL" id="KY315527">
    <property type="protein sequence ID" value="QFW55160.1"/>
    <property type="molecule type" value="Genomic_DNA"/>
</dbReference>
<sequence length="56" mass="6126">MGISVPARAQPSSPEQTDNACMKRSGPTGVRFSPCGVKIRHPRSRYKRAGTRVIKT</sequence>
<organism evidence="2">
    <name type="scientific">Human betaherpesvirus 6</name>
    <dbReference type="NCBI Taxonomy" id="10368"/>
    <lineage>
        <taxon>Viruses</taxon>
        <taxon>Duplodnaviria</taxon>
        <taxon>Heunggongvirae</taxon>
        <taxon>Peploviricota</taxon>
        <taxon>Herviviricetes</taxon>
        <taxon>Herpesvirales</taxon>
        <taxon>Orthoherpesviridae</taxon>
        <taxon>Betaherpesvirinae</taxon>
        <taxon>Roseolovirus</taxon>
    </lineage>
</organism>
<proteinExistence type="predicted"/>
<accession>A0A5P9U7K3</accession>
<evidence type="ECO:0000256" key="1">
    <source>
        <dbReference type="SAM" id="MobiDB-lite"/>
    </source>
</evidence>
<feature type="compositionally biased region" description="Polar residues" evidence="1">
    <location>
        <begin position="10"/>
        <end position="19"/>
    </location>
</feature>
<evidence type="ECO:0008006" key="3">
    <source>
        <dbReference type="Google" id="ProtNLM"/>
    </source>
</evidence>